<dbReference type="KEGG" id="xyk:GT347_18485"/>
<protein>
    <submittedName>
        <fullName evidence="1">Uncharacterized protein</fullName>
    </submittedName>
</protein>
<dbReference type="Proteomes" id="UP000464787">
    <property type="component" value="Chromosome"/>
</dbReference>
<dbReference type="RefSeq" id="WP_160553603.1">
    <property type="nucleotide sequence ID" value="NZ_CP047650.1"/>
</dbReference>
<proteinExistence type="predicted"/>
<keyword evidence="2" id="KW-1185">Reference proteome</keyword>
<sequence>MFRFPPAGGRVPSGPFRSAAGVDACHPDPVRVFRLDRQCAFIGLQELRPDTPPDSPDLEFRGVDDKDEQAEEIAQDLPPRWAPALRYSEPDLALLRRRLTAAASPTELQQWLGQAVLAAPSTLHTAKFLMDAVLRASELFRASPDAAGVAAAYSVLDGVLALACKSLLEQERGTILWSLLMEMPGLLFSYGDFRPELHGPFAAKLMDAVTQAGEQGRLPPGWEAFGTTLRMLYLVHRAGCAAPSPCADRFMHLLDQCPWGRSAQRADAFLPALECMLQGGTLDPWDEGTVSCLDGLAVAVDDPRLLTPLLEAMLWRHDGAQDEEGAQLVRRRSVAQAEPAARALEEPTVASPSDAGDAGIGKRIWQAARWAVAQAGTYCVVS</sequence>
<reference evidence="1 2" key="1">
    <citation type="submission" date="2020-01" db="EMBL/GenBank/DDBJ databases">
        <title>Genome sequencing of strain KACC 21265.</title>
        <authorList>
            <person name="Heo J."/>
            <person name="Kim S.-J."/>
            <person name="Kim J.-S."/>
            <person name="Hong S.-B."/>
            <person name="Kwon S.-W."/>
        </authorList>
    </citation>
    <scope>NUCLEOTIDE SEQUENCE [LARGE SCALE GENOMIC DNA]</scope>
    <source>
        <strain evidence="1 2">KACC 21265</strain>
    </source>
</reference>
<name>A0A857J9X8_9BURK</name>
<dbReference type="EMBL" id="CP047650">
    <property type="protein sequence ID" value="QHI99792.1"/>
    <property type="molecule type" value="Genomic_DNA"/>
</dbReference>
<evidence type="ECO:0000313" key="2">
    <source>
        <dbReference type="Proteomes" id="UP000464787"/>
    </source>
</evidence>
<dbReference type="AlphaFoldDB" id="A0A857J9X8"/>
<evidence type="ECO:0000313" key="1">
    <source>
        <dbReference type="EMBL" id="QHI99792.1"/>
    </source>
</evidence>
<gene>
    <name evidence="1" type="ORF">GT347_18485</name>
</gene>
<organism evidence="1 2">
    <name type="scientific">Xylophilus rhododendri</name>
    <dbReference type="NCBI Taxonomy" id="2697032"/>
    <lineage>
        <taxon>Bacteria</taxon>
        <taxon>Pseudomonadati</taxon>
        <taxon>Pseudomonadota</taxon>
        <taxon>Betaproteobacteria</taxon>
        <taxon>Burkholderiales</taxon>
        <taxon>Xylophilus</taxon>
    </lineage>
</organism>
<accession>A0A857J9X8</accession>